<protein>
    <submittedName>
        <fullName evidence="1">Uncharacterized protein</fullName>
    </submittedName>
</protein>
<organism evidence="1 2">
    <name type="scientific">Pseudomonas putida ND6</name>
    <dbReference type="NCBI Taxonomy" id="231023"/>
    <lineage>
        <taxon>Bacteria</taxon>
        <taxon>Pseudomonadati</taxon>
        <taxon>Pseudomonadota</taxon>
        <taxon>Gammaproteobacteria</taxon>
        <taxon>Pseudomonadales</taxon>
        <taxon>Pseudomonadaceae</taxon>
        <taxon>Pseudomonas</taxon>
    </lineage>
</organism>
<evidence type="ECO:0000313" key="1">
    <source>
        <dbReference type="EMBL" id="AFK70576.1"/>
    </source>
</evidence>
<dbReference type="AlphaFoldDB" id="I3UYK5"/>
<reference evidence="1 2" key="1">
    <citation type="journal article" date="2012" name="J. Bacteriol.">
        <title>Complete Genome Sequence of the Naphthalene-Degrading Pseudomonas putida Strain ND6.</title>
        <authorList>
            <person name="Li S."/>
            <person name="Zhao H."/>
            <person name="Li Y."/>
            <person name="Niu S."/>
            <person name="Cai B."/>
        </authorList>
    </citation>
    <scope>NUCLEOTIDE SEQUENCE [LARGE SCALE GENOMIC DNA]</scope>
    <source>
        <strain evidence="1 2">ND6</strain>
    </source>
</reference>
<gene>
    <name evidence="1" type="ORF">YSA_07054</name>
</gene>
<dbReference type="EMBL" id="CP003588">
    <property type="protein sequence ID" value="AFK70576.1"/>
    <property type="molecule type" value="Genomic_DNA"/>
</dbReference>
<dbReference type="HOGENOM" id="CLU_3121713_0_0_6"/>
<proteinExistence type="predicted"/>
<evidence type="ECO:0000313" key="2">
    <source>
        <dbReference type="Proteomes" id="UP000005268"/>
    </source>
</evidence>
<dbReference type="Proteomes" id="UP000005268">
    <property type="component" value="Chromosome"/>
</dbReference>
<accession>I3UYK5</accession>
<name>I3UYK5_PSEPU</name>
<sequence>MENWPLADNRPICRKRHGAWPGAMFKSYWAGSKTNMSTLPKTFTKLFQPR</sequence>
<dbReference type="KEGG" id="ppi:YSA_07054"/>